<keyword evidence="1" id="KW-1015">Disulfide bond</keyword>
<dbReference type="AlphaFoldDB" id="A0A6P7YG95"/>
<dbReference type="RefSeq" id="XP_030062120.1">
    <property type="nucleotide sequence ID" value="XM_030206260.1"/>
</dbReference>
<dbReference type="PRINTS" id="PR00759">
    <property type="entry name" value="BASICPTASE"/>
</dbReference>
<dbReference type="InterPro" id="IPR020901">
    <property type="entry name" value="Prtase_inh_Kunz-CS"/>
</dbReference>
<dbReference type="Gene3D" id="4.10.410.10">
    <property type="entry name" value="Pancreatic trypsin inhibitor Kunitz domain"/>
    <property type="match status" value="1"/>
</dbReference>
<sequence length="88" mass="9703">MKTMMVLTVGLLLFCVLQSQAEDELLPPEDNRAACTLPIEPGGCKALYIRWAYDSEQGHCVPFNYGGCRGNANNFLTEEECNGLCKIS</sequence>
<evidence type="ECO:0000313" key="4">
    <source>
        <dbReference type="Proteomes" id="UP000515156"/>
    </source>
</evidence>
<dbReference type="PROSITE" id="PS00280">
    <property type="entry name" value="BPTI_KUNITZ_1"/>
    <property type="match status" value="1"/>
</dbReference>
<dbReference type="SUPFAM" id="SSF57362">
    <property type="entry name" value="BPTI-like"/>
    <property type="match status" value="1"/>
</dbReference>
<dbReference type="Pfam" id="PF00014">
    <property type="entry name" value="Kunitz_BPTI"/>
    <property type="match status" value="1"/>
</dbReference>
<keyword evidence="4" id="KW-1185">Reference proteome</keyword>
<accession>A0A6P7YG95</accession>
<name>A0A6P7YG95_9AMPH</name>
<dbReference type="GO" id="GO:0004867">
    <property type="term" value="F:serine-type endopeptidase inhibitor activity"/>
    <property type="evidence" value="ECO:0007669"/>
    <property type="project" value="InterPro"/>
</dbReference>
<feature type="signal peptide" evidence="2">
    <location>
        <begin position="1"/>
        <end position="21"/>
    </location>
</feature>
<evidence type="ECO:0000259" key="3">
    <source>
        <dbReference type="PROSITE" id="PS50279"/>
    </source>
</evidence>
<dbReference type="GeneID" id="115472136"/>
<dbReference type="KEGG" id="muo:115472136"/>
<dbReference type="InterPro" id="IPR050098">
    <property type="entry name" value="TFPI/VKTCI-like"/>
</dbReference>
<dbReference type="GO" id="GO:0005615">
    <property type="term" value="C:extracellular space"/>
    <property type="evidence" value="ECO:0007669"/>
    <property type="project" value="TreeGrafter"/>
</dbReference>
<dbReference type="InParanoid" id="A0A6P7YG95"/>
<evidence type="ECO:0000256" key="2">
    <source>
        <dbReference type="SAM" id="SignalP"/>
    </source>
</evidence>
<dbReference type="InterPro" id="IPR036880">
    <property type="entry name" value="Kunitz_BPTI_sf"/>
</dbReference>
<dbReference type="PANTHER" id="PTHR10083">
    <property type="entry name" value="KUNITZ-TYPE PROTEASE INHIBITOR-RELATED"/>
    <property type="match status" value="1"/>
</dbReference>
<feature type="domain" description="BPTI/Kunitz inhibitor" evidence="3">
    <location>
        <begin position="35"/>
        <end position="85"/>
    </location>
</feature>
<dbReference type="FunFam" id="4.10.410.10:FF:000020">
    <property type="entry name" value="Collagen, type VI, alpha 3"/>
    <property type="match status" value="1"/>
</dbReference>
<dbReference type="PANTHER" id="PTHR10083:SF374">
    <property type="entry name" value="BPTI_KUNITZ INHIBITOR DOMAIN-CONTAINING PROTEIN"/>
    <property type="match status" value="1"/>
</dbReference>
<protein>
    <submittedName>
        <fullName evidence="5">Trypsin inhibitor-like</fullName>
    </submittedName>
</protein>
<evidence type="ECO:0000313" key="5">
    <source>
        <dbReference type="RefSeq" id="XP_030062120.1"/>
    </source>
</evidence>
<feature type="chain" id="PRO_5027799381" evidence="2">
    <location>
        <begin position="22"/>
        <end position="88"/>
    </location>
</feature>
<dbReference type="InterPro" id="IPR002223">
    <property type="entry name" value="Kunitz_BPTI"/>
</dbReference>
<dbReference type="PROSITE" id="PS50279">
    <property type="entry name" value="BPTI_KUNITZ_2"/>
    <property type="match status" value="1"/>
</dbReference>
<dbReference type="OrthoDB" id="4473401at2759"/>
<dbReference type="CDD" id="cd00109">
    <property type="entry name" value="Kunitz-type"/>
    <property type="match status" value="1"/>
</dbReference>
<evidence type="ECO:0000256" key="1">
    <source>
        <dbReference type="ARBA" id="ARBA00023157"/>
    </source>
</evidence>
<dbReference type="Proteomes" id="UP000515156">
    <property type="component" value="Chromosome 6"/>
</dbReference>
<reference evidence="5" key="1">
    <citation type="submission" date="2025-08" db="UniProtKB">
        <authorList>
            <consortium name="RefSeq"/>
        </authorList>
    </citation>
    <scope>IDENTIFICATION</scope>
</reference>
<dbReference type="SMART" id="SM00131">
    <property type="entry name" value="KU"/>
    <property type="match status" value="1"/>
</dbReference>
<proteinExistence type="predicted"/>
<gene>
    <name evidence="5" type="primary">LOC115472136</name>
</gene>
<keyword evidence="2" id="KW-0732">Signal</keyword>
<organism evidence="4 5">
    <name type="scientific">Microcaecilia unicolor</name>
    <dbReference type="NCBI Taxonomy" id="1415580"/>
    <lineage>
        <taxon>Eukaryota</taxon>
        <taxon>Metazoa</taxon>
        <taxon>Chordata</taxon>
        <taxon>Craniata</taxon>
        <taxon>Vertebrata</taxon>
        <taxon>Euteleostomi</taxon>
        <taxon>Amphibia</taxon>
        <taxon>Gymnophiona</taxon>
        <taxon>Siphonopidae</taxon>
        <taxon>Microcaecilia</taxon>
    </lineage>
</organism>